<feature type="transmembrane region" description="Helical" evidence="8">
    <location>
        <begin position="258"/>
        <end position="276"/>
    </location>
</feature>
<feature type="transmembrane region" description="Helical" evidence="8">
    <location>
        <begin position="186"/>
        <end position="207"/>
    </location>
</feature>
<comment type="caution">
    <text evidence="9">The sequence shown here is derived from an EMBL/GenBank/DDBJ whole genome shotgun (WGS) entry which is preliminary data.</text>
</comment>
<sequence length="504" mass="54687">MEKSEEGPKAGSCALLHCGRRFEALYQARDRMVASKANWASASAAQPPSCEESSDHGDTRWKEEQGVGTEADLLDIVPLLKTDADEPYSEPQPLDKDLAHDSLTARALEEGDAADKDVEKSLELYFFFVLLGLGSVLPSFVLASAVDYFTTVIDRKSINFEINVAYNGSLFLTTVFSLFYLPRGAFVPRCISGFAVMAFCFVAIPALEWLRAYGGSDTLVWNLLMGNIVILGAADSFAQTPLFALTGSAFPPSCTRALMAGVALCGTTMTAARICTKSTTSDVQYSSYAFFTLSSLICFACGTGVYYGSQSHPMFKRGLQLANRLAEQQNAELDAAATRAQVFQVLQLRAVQVTSSMLVVVQAQEFLVIPSVIALAHDFIGNGWFEETVAGKDTSDTVAGSVHAAGSDNVANVVSGWTCFDGFECNCHTLALVSKAFMEISGVDAVFRKLRGMSTHFNHSVLRRNLLHDCQGTYGLNSRDRRVCNLHFYAAAILSEASSEMMVR</sequence>
<gene>
    <name evidence="9" type="ORF">CYMTET_54404</name>
</gene>
<dbReference type="Pfam" id="PF01733">
    <property type="entry name" value="Nucleoside_tran"/>
    <property type="match status" value="1"/>
</dbReference>
<dbReference type="InterPro" id="IPR002259">
    <property type="entry name" value="Eqnu_transpt"/>
</dbReference>
<evidence type="ECO:0000256" key="2">
    <source>
        <dbReference type="ARBA" id="ARBA00007965"/>
    </source>
</evidence>
<comment type="similarity">
    <text evidence="2">Belongs to the SLC29A/ENT transporter (TC 2.A.57) family.</text>
</comment>
<feature type="transmembrane region" description="Helical" evidence="8">
    <location>
        <begin position="124"/>
        <end position="150"/>
    </location>
</feature>
<protein>
    <submittedName>
        <fullName evidence="9">Uncharacterized protein</fullName>
    </submittedName>
</protein>
<name>A0AAE0ENR3_9CHLO</name>
<feature type="region of interest" description="Disordered" evidence="7">
    <location>
        <begin position="37"/>
        <end position="62"/>
    </location>
</feature>
<evidence type="ECO:0000256" key="3">
    <source>
        <dbReference type="ARBA" id="ARBA00022448"/>
    </source>
</evidence>
<keyword evidence="5 8" id="KW-1133">Transmembrane helix</keyword>
<feature type="transmembrane region" description="Helical" evidence="8">
    <location>
        <begin position="219"/>
        <end position="238"/>
    </location>
</feature>
<dbReference type="PANTHER" id="PTHR10332">
    <property type="entry name" value="EQUILIBRATIVE NUCLEOSIDE TRANSPORTER"/>
    <property type="match status" value="1"/>
</dbReference>
<dbReference type="AlphaFoldDB" id="A0AAE0ENR3"/>
<dbReference type="GO" id="GO:0005337">
    <property type="term" value="F:nucleoside transmembrane transporter activity"/>
    <property type="evidence" value="ECO:0007669"/>
    <property type="project" value="InterPro"/>
</dbReference>
<feature type="compositionally biased region" description="Basic and acidic residues" evidence="7">
    <location>
        <begin position="53"/>
        <end position="62"/>
    </location>
</feature>
<evidence type="ECO:0000256" key="8">
    <source>
        <dbReference type="SAM" id="Phobius"/>
    </source>
</evidence>
<reference evidence="9 10" key="1">
    <citation type="journal article" date="2015" name="Genome Biol. Evol.">
        <title>Comparative Genomics of a Bacterivorous Green Alga Reveals Evolutionary Causalities and Consequences of Phago-Mixotrophic Mode of Nutrition.</title>
        <authorList>
            <person name="Burns J.A."/>
            <person name="Paasch A."/>
            <person name="Narechania A."/>
            <person name="Kim E."/>
        </authorList>
    </citation>
    <scope>NUCLEOTIDE SEQUENCE [LARGE SCALE GENOMIC DNA]</scope>
    <source>
        <strain evidence="9 10">PLY_AMNH</strain>
    </source>
</reference>
<comment type="subcellular location">
    <subcellularLocation>
        <location evidence="1">Membrane</location>
        <topology evidence="1">Multi-pass membrane protein</topology>
    </subcellularLocation>
</comment>
<organism evidence="9 10">
    <name type="scientific">Cymbomonas tetramitiformis</name>
    <dbReference type="NCBI Taxonomy" id="36881"/>
    <lineage>
        <taxon>Eukaryota</taxon>
        <taxon>Viridiplantae</taxon>
        <taxon>Chlorophyta</taxon>
        <taxon>Pyramimonadophyceae</taxon>
        <taxon>Pyramimonadales</taxon>
        <taxon>Pyramimonadaceae</taxon>
        <taxon>Cymbomonas</taxon>
    </lineage>
</organism>
<keyword evidence="10" id="KW-1185">Reference proteome</keyword>
<evidence type="ECO:0000313" key="10">
    <source>
        <dbReference type="Proteomes" id="UP001190700"/>
    </source>
</evidence>
<feature type="compositionally biased region" description="Low complexity" evidence="7">
    <location>
        <begin position="37"/>
        <end position="51"/>
    </location>
</feature>
<evidence type="ECO:0000256" key="4">
    <source>
        <dbReference type="ARBA" id="ARBA00022692"/>
    </source>
</evidence>
<dbReference type="PANTHER" id="PTHR10332:SF10">
    <property type="entry name" value="EQUILIBRATIVE NUCLEOSIDE TRANSPORTER 4"/>
    <property type="match status" value="1"/>
</dbReference>
<evidence type="ECO:0000313" key="9">
    <source>
        <dbReference type="EMBL" id="KAK3235388.1"/>
    </source>
</evidence>
<evidence type="ECO:0000256" key="7">
    <source>
        <dbReference type="SAM" id="MobiDB-lite"/>
    </source>
</evidence>
<keyword evidence="4 8" id="KW-0812">Transmembrane</keyword>
<proteinExistence type="inferred from homology"/>
<feature type="transmembrane region" description="Helical" evidence="8">
    <location>
        <begin position="288"/>
        <end position="307"/>
    </location>
</feature>
<accession>A0AAE0ENR3</accession>
<keyword evidence="3" id="KW-0813">Transport</keyword>
<dbReference type="Proteomes" id="UP001190700">
    <property type="component" value="Unassembled WGS sequence"/>
</dbReference>
<keyword evidence="6 8" id="KW-0472">Membrane</keyword>
<feature type="transmembrane region" description="Helical" evidence="8">
    <location>
        <begin position="162"/>
        <end position="180"/>
    </location>
</feature>
<evidence type="ECO:0000256" key="1">
    <source>
        <dbReference type="ARBA" id="ARBA00004141"/>
    </source>
</evidence>
<dbReference type="EMBL" id="LGRX02035299">
    <property type="protein sequence ID" value="KAK3235388.1"/>
    <property type="molecule type" value="Genomic_DNA"/>
</dbReference>
<evidence type="ECO:0000256" key="5">
    <source>
        <dbReference type="ARBA" id="ARBA00022989"/>
    </source>
</evidence>
<evidence type="ECO:0000256" key="6">
    <source>
        <dbReference type="ARBA" id="ARBA00023136"/>
    </source>
</evidence>
<dbReference type="GO" id="GO:0005886">
    <property type="term" value="C:plasma membrane"/>
    <property type="evidence" value="ECO:0007669"/>
    <property type="project" value="TreeGrafter"/>
</dbReference>